<keyword evidence="2" id="KW-0472">Membrane</keyword>
<evidence type="ECO:0000256" key="1">
    <source>
        <dbReference type="SAM" id="MobiDB-lite"/>
    </source>
</evidence>
<feature type="compositionally biased region" description="Polar residues" evidence="1">
    <location>
        <begin position="225"/>
        <end position="237"/>
    </location>
</feature>
<evidence type="ECO:0000256" key="2">
    <source>
        <dbReference type="SAM" id="Phobius"/>
    </source>
</evidence>
<keyword evidence="2" id="KW-0812">Transmembrane</keyword>
<sequence>MAMSAGSSRDPQLRLLWAVWAMVCTYILYLLRDMAPPDHSCRITNSSLKPFQGGKVCSRSFPLDGSSAPKKFWLGHIDPSLRYCIPTGDRAGPAMRQVPHGQKSEPPPTSNPKPPPLAVSYHVCIVPGGFMAAPTANICSGRKKGRGQRPVPQMHLALARRDGPALCRTPRHMVKAEPLPCGHGPAPGGPRGTPTGKVSIWRNVACNQPRANGRPWLRGRHGGNNVASGLKSSLRQG</sequence>
<evidence type="ECO:0000313" key="4">
    <source>
        <dbReference type="Proteomes" id="UP001304895"/>
    </source>
</evidence>
<keyword evidence="4" id="KW-1185">Reference proteome</keyword>
<feature type="transmembrane region" description="Helical" evidence="2">
    <location>
        <begin position="12"/>
        <end position="31"/>
    </location>
</feature>
<dbReference type="EMBL" id="MU853411">
    <property type="protein sequence ID" value="KAK4133810.1"/>
    <property type="molecule type" value="Genomic_DNA"/>
</dbReference>
<feature type="compositionally biased region" description="Pro residues" evidence="1">
    <location>
        <begin position="105"/>
        <end position="115"/>
    </location>
</feature>
<reference evidence="3" key="2">
    <citation type="submission" date="2023-05" db="EMBL/GenBank/DDBJ databases">
        <authorList>
            <consortium name="Lawrence Berkeley National Laboratory"/>
            <person name="Steindorff A."/>
            <person name="Hensen N."/>
            <person name="Bonometti L."/>
            <person name="Westerberg I."/>
            <person name="Brannstrom I.O."/>
            <person name="Guillou S."/>
            <person name="Cros-Aarteil S."/>
            <person name="Calhoun S."/>
            <person name="Haridas S."/>
            <person name="Kuo A."/>
            <person name="Mondo S."/>
            <person name="Pangilinan J."/>
            <person name="Riley R."/>
            <person name="Labutti K."/>
            <person name="Andreopoulos B."/>
            <person name="Lipzen A."/>
            <person name="Chen C."/>
            <person name="Yanf M."/>
            <person name="Daum C."/>
            <person name="Ng V."/>
            <person name="Clum A."/>
            <person name="Ohm R."/>
            <person name="Martin F."/>
            <person name="Silar P."/>
            <person name="Natvig D."/>
            <person name="Lalanne C."/>
            <person name="Gautier V."/>
            <person name="Ament-Velasquez S.L."/>
            <person name="Kruys A."/>
            <person name="Hutchinson M.I."/>
            <person name="Powell A.J."/>
            <person name="Barry K."/>
            <person name="Miller A.N."/>
            <person name="Grigoriev I.V."/>
            <person name="Debuchy R."/>
            <person name="Gladieux P."/>
            <person name="Thoren M.H."/>
            <person name="Johannesson H."/>
        </authorList>
    </citation>
    <scope>NUCLEOTIDE SEQUENCE</scope>
    <source>
        <strain evidence="3">CBS 123565</strain>
    </source>
</reference>
<feature type="region of interest" description="Disordered" evidence="1">
    <location>
        <begin position="212"/>
        <end position="237"/>
    </location>
</feature>
<evidence type="ECO:0000313" key="3">
    <source>
        <dbReference type="EMBL" id="KAK4133810.1"/>
    </source>
</evidence>
<gene>
    <name evidence="3" type="ORF">BT67DRAFT_44711</name>
</gene>
<proteinExistence type="predicted"/>
<feature type="region of interest" description="Disordered" evidence="1">
    <location>
        <begin position="92"/>
        <end position="115"/>
    </location>
</feature>
<dbReference type="Proteomes" id="UP001304895">
    <property type="component" value="Unassembled WGS sequence"/>
</dbReference>
<comment type="caution">
    <text evidence="3">The sequence shown here is derived from an EMBL/GenBank/DDBJ whole genome shotgun (WGS) entry which is preliminary data.</text>
</comment>
<protein>
    <submittedName>
        <fullName evidence="3">Uncharacterized protein</fullName>
    </submittedName>
</protein>
<accession>A0AAN6UJB6</accession>
<dbReference type="AlphaFoldDB" id="A0AAN6UJB6"/>
<keyword evidence="2" id="KW-1133">Transmembrane helix</keyword>
<name>A0AAN6UJB6_9PEZI</name>
<organism evidence="3 4">
    <name type="scientific">Trichocladium antarcticum</name>
    <dbReference type="NCBI Taxonomy" id="1450529"/>
    <lineage>
        <taxon>Eukaryota</taxon>
        <taxon>Fungi</taxon>
        <taxon>Dikarya</taxon>
        <taxon>Ascomycota</taxon>
        <taxon>Pezizomycotina</taxon>
        <taxon>Sordariomycetes</taxon>
        <taxon>Sordariomycetidae</taxon>
        <taxon>Sordariales</taxon>
        <taxon>Chaetomiaceae</taxon>
        <taxon>Trichocladium</taxon>
    </lineage>
</organism>
<reference evidence="3" key="1">
    <citation type="journal article" date="2023" name="Mol. Phylogenet. Evol.">
        <title>Genome-scale phylogeny and comparative genomics of the fungal order Sordariales.</title>
        <authorList>
            <person name="Hensen N."/>
            <person name="Bonometti L."/>
            <person name="Westerberg I."/>
            <person name="Brannstrom I.O."/>
            <person name="Guillou S."/>
            <person name="Cros-Aarteil S."/>
            <person name="Calhoun S."/>
            <person name="Haridas S."/>
            <person name="Kuo A."/>
            <person name="Mondo S."/>
            <person name="Pangilinan J."/>
            <person name="Riley R."/>
            <person name="LaButti K."/>
            <person name="Andreopoulos B."/>
            <person name="Lipzen A."/>
            <person name="Chen C."/>
            <person name="Yan M."/>
            <person name="Daum C."/>
            <person name="Ng V."/>
            <person name="Clum A."/>
            <person name="Steindorff A."/>
            <person name="Ohm R.A."/>
            <person name="Martin F."/>
            <person name="Silar P."/>
            <person name="Natvig D.O."/>
            <person name="Lalanne C."/>
            <person name="Gautier V."/>
            <person name="Ament-Velasquez S.L."/>
            <person name="Kruys A."/>
            <person name="Hutchinson M.I."/>
            <person name="Powell A.J."/>
            <person name="Barry K."/>
            <person name="Miller A.N."/>
            <person name="Grigoriev I.V."/>
            <person name="Debuchy R."/>
            <person name="Gladieux P."/>
            <person name="Hiltunen Thoren M."/>
            <person name="Johannesson H."/>
        </authorList>
    </citation>
    <scope>NUCLEOTIDE SEQUENCE</scope>
    <source>
        <strain evidence="3">CBS 123565</strain>
    </source>
</reference>